<keyword evidence="2" id="KW-0963">Cytoplasm</keyword>
<dbReference type="InterPro" id="IPR011990">
    <property type="entry name" value="TPR-like_helical_dom_sf"/>
</dbReference>
<accession>A0ABD0Y3G5</accession>
<name>A0ABD0Y3G5_9HEMI</name>
<reference evidence="9 10" key="1">
    <citation type="submission" date="2024-07" db="EMBL/GenBank/DDBJ databases">
        <title>Chromosome-level genome assembly of the water stick insect Ranatra chinensis (Heteroptera: Nepidae).</title>
        <authorList>
            <person name="Liu X."/>
        </authorList>
    </citation>
    <scope>NUCLEOTIDE SEQUENCE [LARGE SCALE GENOMIC DNA]</scope>
    <source>
        <strain evidence="9">Cailab_2021Rc</strain>
        <tissue evidence="9">Muscle</tissue>
    </source>
</reference>
<evidence type="ECO:0000256" key="7">
    <source>
        <dbReference type="SAM" id="MobiDB-lite"/>
    </source>
</evidence>
<evidence type="ECO:0000313" key="10">
    <source>
        <dbReference type="Proteomes" id="UP001558652"/>
    </source>
</evidence>
<feature type="repeat" description="TPR" evidence="6">
    <location>
        <begin position="39"/>
        <end position="72"/>
    </location>
</feature>
<evidence type="ECO:0000259" key="8">
    <source>
        <dbReference type="SMART" id="SM00727"/>
    </source>
</evidence>
<comment type="subcellular location">
    <subcellularLocation>
        <location evidence="1">Cytoplasm</location>
    </subcellularLocation>
</comment>
<dbReference type="Pfam" id="PF17830">
    <property type="entry name" value="STI1-HOP_DP"/>
    <property type="match status" value="2"/>
</dbReference>
<dbReference type="Gene3D" id="1.25.40.10">
    <property type="entry name" value="Tetratricopeptide repeat domain"/>
    <property type="match status" value="3"/>
</dbReference>
<gene>
    <name evidence="9" type="ORF">AAG570_003361</name>
</gene>
<evidence type="ECO:0000256" key="1">
    <source>
        <dbReference type="ARBA" id="ARBA00004496"/>
    </source>
</evidence>
<sequence length="528" mass="59490">LVPQVAQLKEKGNAALQGGNFKEAIDCYTQAIAIDSNNHVLYSNRSAAYAKSGDYEKALQDAEKTVQIKPDWGKGYSRKGSALAYLNMLGEAVNAYEEGLKHDPNNAQLKEGLQEVRAQMSAGPDMEGFSNPFCSGDIYAKLRADPRTRSYLDDPSYLKTLEQIRNNPKDMILMMSDKRIMTTLGVLLGIDISTDNDEKMDVDASPPSPQKTPSPADTPKPKVDQDMDMSSEQRQAKKEKEMGNEAYKKKDFAKALEHYNKAIELDPCEIMYYNNIAAVYFEQKEYAKCIESCEKGIEIGRENRADFKLIAKAFTRCGNACKKQEDWQRAKMYYEKAMSEHRTPEVKALLSDVEKRVKEAERKAYIDPSKAEEANQQGNDLFKTGEYAEAVKHYSEAIKRNPDEAKYYSNRAACYTKLAAFDLGLKDCETCLQLDSKFIKGWIRKGKILQGMQQPSKALMAYQKGLDIDPTNTEALEGYKQCSVAVNSNPEEVRKRAMADPEVQAILCDPAMRLILEQMQNDPKALQE</sequence>
<evidence type="ECO:0000256" key="4">
    <source>
        <dbReference type="ARBA" id="ARBA00022803"/>
    </source>
</evidence>
<dbReference type="Pfam" id="PF00515">
    <property type="entry name" value="TPR_1"/>
    <property type="match status" value="1"/>
</dbReference>
<evidence type="ECO:0000313" key="9">
    <source>
        <dbReference type="EMBL" id="KAL1121953.1"/>
    </source>
</evidence>
<feature type="repeat" description="TPR" evidence="6">
    <location>
        <begin position="5"/>
        <end position="38"/>
    </location>
</feature>
<dbReference type="FunFam" id="1.25.40.10:FF:000027">
    <property type="entry name" value="stress-induced-phosphoprotein 1 isoform X1"/>
    <property type="match status" value="1"/>
</dbReference>
<comment type="caution">
    <text evidence="9">The sequence shown here is derived from an EMBL/GenBank/DDBJ whole genome shotgun (WGS) entry which is preliminary data.</text>
</comment>
<evidence type="ECO:0000256" key="3">
    <source>
        <dbReference type="ARBA" id="ARBA00022737"/>
    </source>
</evidence>
<evidence type="ECO:0000256" key="5">
    <source>
        <dbReference type="ARBA" id="ARBA00026193"/>
    </source>
</evidence>
<dbReference type="EMBL" id="JBFDAA010000014">
    <property type="protein sequence ID" value="KAL1121953.1"/>
    <property type="molecule type" value="Genomic_DNA"/>
</dbReference>
<feature type="compositionally biased region" description="Pro residues" evidence="7">
    <location>
        <begin position="206"/>
        <end position="218"/>
    </location>
</feature>
<dbReference type="SMART" id="SM00028">
    <property type="entry name" value="TPR"/>
    <property type="match status" value="9"/>
</dbReference>
<dbReference type="PANTHER" id="PTHR22904:SF523">
    <property type="entry name" value="STRESS-INDUCED-PHOSPHOPROTEIN 1"/>
    <property type="match status" value="1"/>
</dbReference>
<dbReference type="Pfam" id="PF13424">
    <property type="entry name" value="TPR_12"/>
    <property type="match status" value="1"/>
</dbReference>
<dbReference type="PROSITE" id="PS50005">
    <property type="entry name" value="TPR"/>
    <property type="match status" value="6"/>
</dbReference>
<feature type="repeat" description="TPR" evidence="6">
    <location>
        <begin position="371"/>
        <end position="404"/>
    </location>
</feature>
<keyword evidence="3" id="KW-0677">Repeat</keyword>
<keyword evidence="10" id="KW-1185">Reference proteome</keyword>
<keyword evidence="4 6" id="KW-0802">TPR repeat</keyword>
<dbReference type="PANTHER" id="PTHR22904">
    <property type="entry name" value="TPR REPEAT CONTAINING PROTEIN"/>
    <property type="match status" value="1"/>
</dbReference>
<proteinExistence type="predicted"/>
<dbReference type="InterPro" id="IPR019734">
    <property type="entry name" value="TPR_rpt"/>
</dbReference>
<dbReference type="FunFam" id="1.25.40.10:FF:000010">
    <property type="entry name" value="Stress-induced phosphoprotein 1"/>
    <property type="match status" value="1"/>
</dbReference>
<feature type="compositionally biased region" description="Basic and acidic residues" evidence="7">
    <location>
        <begin position="234"/>
        <end position="244"/>
    </location>
</feature>
<dbReference type="Pfam" id="PF13414">
    <property type="entry name" value="TPR_11"/>
    <property type="match status" value="2"/>
</dbReference>
<evidence type="ECO:0000256" key="6">
    <source>
        <dbReference type="PROSITE-ProRule" id="PRU00339"/>
    </source>
</evidence>
<feature type="non-terminal residue" evidence="9">
    <location>
        <position position="1"/>
    </location>
</feature>
<dbReference type="Gene3D" id="1.10.260.100">
    <property type="match status" value="2"/>
</dbReference>
<protein>
    <recommendedName>
        <fullName evidence="5">Stress-induced-phosphoprotein 1</fullName>
    </recommendedName>
</protein>
<evidence type="ECO:0000256" key="2">
    <source>
        <dbReference type="ARBA" id="ARBA00022490"/>
    </source>
</evidence>
<dbReference type="SUPFAM" id="SSF48452">
    <property type="entry name" value="TPR-like"/>
    <property type="match status" value="3"/>
</dbReference>
<dbReference type="InterPro" id="IPR041243">
    <property type="entry name" value="STI1/HOP_DP"/>
</dbReference>
<feature type="repeat" description="TPR" evidence="6">
    <location>
        <begin position="73"/>
        <end position="106"/>
    </location>
</feature>
<dbReference type="FunFam" id="1.10.260.100:FF:000004">
    <property type="entry name" value="Putative stress-induced-phosphoprotein 1"/>
    <property type="match status" value="1"/>
</dbReference>
<dbReference type="FunFam" id="1.25.40.10:FF:000020">
    <property type="entry name" value="Stress-induced phosphoprotein 1"/>
    <property type="match status" value="1"/>
</dbReference>
<dbReference type="Proteomes" id="UP001558652">
    <property type="component" value="Unassembled WGS sequence"/>
</dbReference>
<organism evidence="9 10">
    <name type="scientific">Ranatra chinensis</name>
    <dbReference type="NCBI Taxonomy" id="642074"/>
    <lineage>
        <taxon>Eukaryota</taxon>
        <taxon>Metazoa</taxon>
        <taxon>Ecdysozoa</taxon>
        <taxon>Arthropoda</taxon>
        <taxon>Hexapoda</taxon>
        <taxon>Insecta</taxon>
        <taxon>Pterygota</taxon>
        <taxon>Neoptera</taxon>
        <taxon>Paraneoptera</taxon>
        <taxon>Hemiptera</taxon>
        <taxon>Heteroptera</taxon>
        <taxon>Panheteroptera</taxon>
        <taxon>Nepomorpha</taxon>
        <taxon>Nepidae</taxon>
        <taxon>Ranatrinae</taxon>
        <taxon>Ranatra</taxon>
    </lineage>
</organism>
<dbReference type="Pfam" id="PF13181">
    <property type="entry name" value="TPR_8"/>
    <property type="match status" value="1"/>
</dbReference>
<dbReference type="AlphaFoldDB" id="A0ABD0Y3G5"/>
<feature type="repeat" description="TPR" evidence="6">
    <location>
        <begin position="439"/>
        <end position="472"/>
    </location>
</feature>
<dbReference type="InterPro" id="IPR006636">
    <property type="entry name" value="STI1_HS-bd"/>
</dbReference>
<feature type="repeat" description="TPR" evidence="6">
    <location>
        <begin position="236"/>
        <end position="269"/>
    </location>
</feature>
<dbReference type="SMART" id="SM00727">
    <property type="entry name" value="STI1"/>
    <property type="match status" value="2"/>
</dbReference>
<feature type="domain" description="STI1" evidence="8">
    <location>
        <begin position="490"/>
        <end position="528"/>
    </location>
</feature>
<feature type="region of interest" description="Disordered" evidence="7">
    <location>
        <begin position="197"/>
        <end position="244"/>
    </location>
</feature>
<dbReference type="GO" id="GO:0005737">
    <property type="term" value="C:cytoplasm"/>
    <property type="evidence" value="ECO:0007669"/>
    <property type="project" value="UniProtKB-SubCell"/>
</dbReference>
<feature type="domain" description="STI1" evidence="8">
    <location>
        <begin position="135"/>
        <end position="174"/>
    </location>
</feature>